<dbReference type="RefSeq" id="WP_046802560.1">
    <property type="nucleotide sequence ID" value="NZ_PREU01000003.1"/>
</dbReference>
<dbReference type="EMBL" id="PREU01000003">
    <property type="protein sequence ID" value="PPA76589.1"/>
    <property type="molecule type" value="Genomic_DNA"/>
</dbReference>
<dbReference type="OrthoDB" id="5296536at2"/>
<organism evidence="2 3">
    <name type="scientific">Achromobacter spanius</name>
    <dbReference type="NCBI Taxonomy" id="217203"/>
    <lineage>
        <taxon>Bacteria</taxon>
        <taxon>Pseudomonadati</taxon>
        <taxon>Pseudomonadota</taxon>
        <taxon>Betaproteobacteria</taxon>
        <taxon>Burkholderiales</taxon>
        <taxon>Alcaligenaceae</taxon>
        <taxon>Achromobacter</taxon>
    </lineage>
</organism>
<sequence>MSDNTDRITLIRERLAALEPVTLDILDDSHLHAGHEGSKNGAGHYRVHIVAPCFTGLSAVARHRLVYHHLQDLIPYPIHALALDAQAPK</sequence>
<comment type="similarity">
    <text evidence="1">Belongs to the BolA/IbaG family.</text>
</comment>
<name>A0A2S5GUB6_9BURK</name>
<dbReference type="AlphaFoldDB" id="A0A2S5GUB6"/>
<comment type="caution">
    <text evidence="2">The sequence shown here is derived from an EMBL/GenBank/DDBJ whole genome shotgun (WGS) entry which is preliminary data.</text>
</comment>
<proteinExistence type="inferred from homology"/>
<evidence type="ECO:0000313" key="2">
    <source>
        <dbReference type="EMBL" id="PPA76589.1"/>
    </source>
</evidence>
<protein>
    <submittedName>
        <fullName evidence="2">BolA family transcriptional regulator</fullName>
    </submittedName>
</protein>
<dbReference type="GO" id="GO:0016226">
    <property type="term" value="P:iron-sulfur cluster assembly"/>
    <property type="evidence" value="ECO:0007669"/>
    <property type="project" value="TreeGrafter"/>
</dbReference>
<dbReference type="PIRSF" id="PIRSF003113">
    <property type="entry name" value="BolA"/>
    <property type="match status" value="1"/>
</dbReference>
<gene>
    <name evidence="2" type="ORF">C4E15_07345</name>
</gene>
<evidence type="ECO:0000313" key="3">
    <source>
        <dbReference type="Proteomes" id="UP000239990"/>
    </source>
</evidence>
<dbReference type="InterPro" id="IPR036065">
    <property type="entry name" value="BolA-like_sf"/>
</dbReference>
<dbReference type="Proteomes" id="UP000239990">
    <property type="component" value="Unassembled WGS sequence"/>
</dbReference>
<dbReference type="Gene3D" id="3.30.300.90">
    <property type="entry name" value="BolA-like"/>
    <property type="match status" value="1"/>
</dbReference>
<dbReference type="SUPFAM" id="SSF82657">
    <property type="entry name" value="BolA-like"/>
    <property type="match status" value="1"/>
</dbReference>
<dbReference type="InterPro" id="IPR002634">
    <property type="entry name" value="BolA"/>
</dbReference>
<dbReference type="Pfam" id="PF01722">
    <property type="entry name" value="BolA"/>
    <property type="match status" value="1"/>
</dbReference>
<dbReference type="PANTHER" id="PTHR46230:SF7">
    <property type="entry name" value="BOLA-LIKE PROTEIN 1"/>
    <property type="match status" value="1"/>
</dbReference>
<reference evidence="2 3" key="1">
    <citation type="submission" date="2018-02" db="EMBL/GenBank/DDBJ databases">
        <title>Draft Genome of Achromobacter spanius stain 6.</title>
        <authorList>
            <person name="Gunasekera T.S."/>
            <person name="Radwan O."/>
            <person name="Ruiz O.N."/>
        </authorList>
    </citation>
    <scope>NUCLEOTIDE SEQUENCE [LARGE SCALE GENOMIC DNA]</scope>
    <source>
        <strain evidence="2 3">6</strain>
    </source>
</reference>
<accession>A0A2S5GUB6</accession>
<dbReference type="PANTHER" id="PTHR46230">
    <property type="match status" value="1"/>
</dbReference>
<evidence type="ECO:0000256" key="1">
    <source>
        <dbReference type="RuleBase" id="RU003860"/>
    </source>
</evidence>